<sequence length="204" mass="23684">MTLNSFFIVLDGVDGSGTTTHSKLLVSFLEYQGFKVHLTREPSKSEIGILLRKFLKNKEIPPTTDALLFAADRDLHYHNEIKKKLDEDYIVISDRYIESSIIYQSLQADSITIEWIKKLNKFVGLPDLTIILDIDPKIALARKTDEDLEKFEDTTFLDKVRDLYLSRAKQEGYYIINSNEIIEFVQEKIQNVVLEKLRLNNLKK</sequence>
<proteinExistence type="inferred from homology"/>
<keyword evidence="5" id="KW-0547">Nucleotide-binding</keyword>
<evidence type="ECO:0000256" key="5">
    <source>
        <dbReference type="ARBA" id="ARBA00022741"/>
    </source>
</evidence>
<reference evidence="10" key="1">
    <citation type="journal article" date="2014" name="Front. Microbiol.">
        <title>High frequency of phylogenetically diverse reductive dehalogenase-homologous genes in deep subseafloor sedimentary metagenomes.</title>
        <authorList>
            <person name="Kawai M."/>
            <person name="Futagami T."/>
            <person name="Toyoda A."/>
            <person name="Takaki Y."/>
            <person name="Nishi S."/>
            <person name="Hori S."/>
            <person name="Arai W."/>
            <person name="Tsubouchi T."/>
            <person name="Morono Y."/>
            <person name="Uchiyama I."/>
            <person name="Ito T."/>
            <person name="Fujiyama A."/>
            <person name="Inagaki F."/>
            <person name="Takami H."/>
        </authorList>
    </citation>
    <scope>NUCLEOTIDE SEQUENCE</scope>
    <source>
        <strain evidence="10">Expedition CK06-06</strain>
    </source>
</reference>
<dbReference type="EMBL" id="BART01009354">
    <property type="protein sequence ID" value="GAG67076.1"/>
    <property type="molecule type" value="Genomic_DNA"/>
</dbReference>
<evidence type="ECO:0000259" key="9">
    <source>
        <dbReference type="Pfam" id="PF02223"/>
    </source>
</evidence>
<keyword evidence="4" id="KW-0545">Nucleotide biosynthesis</keyword>
<dbReference type="GO" id="GO:0005737">
    <property type="term" value="C:cytoplasm"/>
    <property type="evidence" value="ECO:0007669"/>
    <property type="project" value="TreeGrafter"/>
</dbReference>
<evidence type="ECO:0000256" key="1">
    <source>
        <dbReference type="ARBA" id="ARBA00009776"/>
    </source>
</evidence>
<dbReference type="HAMAP" id="MF_00165">
    <property type="entry name" value="Thymidylate_kinase"/>
    <property type="match status" value="1"/>
</dbReference>
<dbReference type="PANTHER" id="PTHR10344">
    <property type="entry name" value="THYMIDYLATE KINASE"/>
    <property type="match status" value="1"/>
</dbReference>
<dbReference type="InterPro" id="IPR039430">
    <property type="entry name" value="Thymidylate_kin-like_dom"/>
</dbReference>
<keyword evidence="6" id="KW-0418">Kinase</keyword>
<dbReference type="GO" id="GO:0006227">
    <property type="term" value="P:dUDP biosynthetic process"/>
    <property type="evidence" value="ECO:0007669"/>
    <property type="project" value="TreeGrafter"/>
</dbReference>
<gene>
    <name evidence="10" type="ORF">S01H4_20755</name>
</gene>
<evidence type="ECO:0000256" key="2">
    <source>
        <dbReference type="ARBA" id="ARBA00012980"/>
    </source>
</evidence>
<dbReference type="SUPFAM" id="SSF52540">
    <property type="entry name" value="P-loop containing nucleoside triphosphate hydrolases"/>
    <property type="match status" value="1"/>
</dbReference>
<evidence type="ECO:0000256" key="8">
    <source>
        <dbReference type="ARBA" id="ARBA00048743"/>
    </source>
</evidence>
<dbReference type="GO" id="GO:0004798">
    <property type="term" value="F:dTMP kinase activity"/>
    <property type="evidence" value="ECO:0007669"/>
    <property type="project" value="UniProtKB-EC"/>
</dbReference>
<comment type="caution">
    <text evidence="10">The sequence shown here is derived from an EMBL/GenBank/DDBJ whole genome shotgun (WGS) entry which is preliminary data.</text>
</comment>
<dbReference type="PANTHER" id="PTHR10344:SF4">
    <property type="entry name" value="UMP-CMP KINASE 2, MITOCHONDRIAL"/>
    <property type="match status" value="1"/>
</dbReference>
<dbReference type="EC" id="2.7.4.9" evidence="2"/>
<keyword evidence="7" id="KW-0067">ATP-binding</keyword>
<keyword evidence="3" id="KW-0808">Transferase</keyword>
<comment type="similarity">
    <text evidence="1">Belongs to the thymidylate kinase family.</text>
</comment>
<dbReference type="AlphaFoldDB" id="X1B4Y6"/>
<dbReference type="GO" id="GO:0006233">
    <property type="term" value="P:dTDP biosynthetic process"/>
    <property type="evidence" value="ECO:0007669"/>
    <property type="project" value="InterPro"/>
</dbReference>
<accession>X1B4Y6</accession>
<dbReference type="GO" id="GO:0006235">
    <property type="term" value="P:dTTP biosynthetic process"/>
    <property type="evidence" value="ECO:0007669"/>
    <property type="project" value="TreeGrafter"/>
</dbReference>
<dbReference type="InterPro" id="IPR018094">
    <property type="entry name" value="Thymidylate_kinase"/>
</dbReference>
<comment type="catalytic activity">
    <reaction evidence="8">
        <text>dTMP + ATP = dTDP + ADP</text>
        <dbReference type="Rhea" id="RHEA:13517"/>
        <dbReference type="ChEBI" id="CHEBI:30616"/>
        <dbReference type="ChEBI" id="CHEBI:58369"/>
        <dbReference type="ChEBI" id="CHEBI:63528"/>
        <dbReference type="ChEBI" id="CHEBI:456216"/>
        <dbReference type="EC" id="2.7.4.9"/>
    </reaction>
</comment>
<evidence type="ECO:0000313" key="10">
    <source>
        <dbReference type="EMBL" id="GAG67076.1"/>
    </source>
</evidence>
<dbReference type="CDD" id="cd01672">
    <property type="entry name" value="TMPK"/>
    <property type="match status" value="1"/>
</dbReference>
<evidence type="ECO:0000256" key="7">
    <source>
        <dbReference type="ARBA" id="ARBA00022840"/>
    </source>
</evidence>
<feature type="domain" description="Thymidylate kinase-like" evidence="9">
    <location>
        <begin position="10"/>
        <end position="189"/>
    </location>
</feature>
<evidence type="ECO:0000256" key="4">
    <source>
        <dbReference type="ARBA" id="ARBA00022727"/>
    </source>
</evidence>
<evidence type="ECO:0000256" key="6">
    <source>
        <dbReference type="ARBA" id="ARBA00022777"/>
    </source>
</evidence>
<dbReference type="InterPro" id="IPR027417">
    <property type="entry name" value="P-loop_NTPase"/>
</dbReference>
<protein>
    <recommendedName>
        <fullName evidence="2">dTMP kinase</fullName>
        <ecNumber evidence="2">2.7.4.9</ecNumber>
    </recommendedName>
</protein>
<dbReference type="GO" id="GO:0005524">
    <property type="term" value="F:ATP binding"/>
    <property type="evidence" value="ECO:0007669"/>
    <property type="project" value="UniProtKB-KW"/>
</dbReference>
<dbReference type="Gene3D" id="3.40.50.300">
    <property type="entry name" value="P-loop containing nucleotide triphosphate hydrolases"/>
    <property type="match status" value="1"/>
</dbReference>
<dbReference type="Pfam" id="PF02223">
    <property type="entry name" value="Thymidylate_kin"/>
    <property type="match status" value="1"/>
</dbReference>
<name>X1B4Y6_9ZZZZ</name>
<dbReference type="NCBIfam" id="TIGR00041">
    <property type="entry name" value="DTMP_kinase"/>
    <property type="match status" value="1"/>
</dbReference>
<evidence type="ECO:0000256" key="3">
    <source>
        <dbReference type="ARBA" id="ARBA00022679"/>
    </source>
</evidence>
<organism evidence="10">
    <name type="scientific">marine sediment metagenome</name>
    <dbReference type="NCBI Taxonomy" id="412755"/>
    <lineage>
        <taxon>unclassified sequences</taxon>
        <taxon>metagenomes</taxon>
        <taxon>ecological metagenomes</taxon>
    </lineage>
</organism>